<evidence type="ECO:0000256" key="7">
    <source>
        <dbReference type="SAM" id="Coils"/>
    </source>
</evidence>
<name>A0ABZ2XB51_9HYPO</name>
<evidence type="ECO:0000256" key="6">
    <source>
        <dbReference type="ARBA" id="ARBA00023136"/>
    </source>
</evidence>
<dbReference type="InterPro" id="IPR005828">
    <property type="entry name" value="MFS_sugar_transport-like"/>
</dbReference>
<protein>
    <submittedName>
        <fullName evidence="10">MFS domain-containing protein</fullName>
    </submittedName>
</protein>
<dbReference type="PANTHER" id="PTHR48020">
    <property type="entry name" value="PROTON MYO-INOSITOL COTRANSPORTER"/>
    <property type="match status" value="1"/>
</dbReference>
<evidence type="ECO:0000256" key="9">
    <source>
        <dbReference type="SAM" id="Phobius"/>
    </source>
</evidence>
<dbReference type="Proteomes" id="UP001489902">
    <property type="component" value="Chromosome 8"/>
</dbReference>
<dbReference type="SUPFAM" id="SSF103473">
    <property type="entry name" value="MFS general substrate transporter"/>
    <property type="match status" value="1"/>
</dbReference>
<feature type="transmembrane region" description="Helical" evidence="9">
    <location>
        <begin position="442"/>
        <end position="475"/>
    </location>
</feature>
<sequence>MTEDELRVVVRNFHRDTSQTLTGLRPYPTEQEVQDAATAWQQRDNIEDAIRSGNPTTAIPLNDTEKLALIKEIDHSFSEKGMWMVILTVSLSAFLQGFVQSSHNGANLFADQWIKASVYGPVNSQFAFANAAVYFSAAVVGCPLAAPMSSLFGRRGVIIVASFLILAASVGSASIKLNEDAWLPLGGTRLIGGVGMGLKATSTPILAAETAVGSWRGSSVLLWQLWVSFGIMMSFVVNICLNQIENKELKLRLILASPAVFALMLMYTVAKCPESFRYYLMPGSRKYSPEKAYASLLRLRNTKMQAVRDLFLTYKGIEEELQNEELQNEENEGTKGSQKPRTPVLGAVGHYLLQYWRILKRRRLRNAAITTGIVALSQQLSGINLMAFYGGTTLVGIKPGEQPTEDSISKAMLYNLIFGLLNFLFCLPAIHSIDVLGRRKILLFTIPGMAIGLMAAAGASLAISINLIFAGLLAWLQPLLVAGINFGGTLGVFAGLNVVAFVLIFLLVEETSGVPLESLGRVFNEPKRDLFRFQVLDFLPWLGKFLLGRSTLDKRPKREIDSSTRSRPAMTDSDDEERSRDGDSVSHGMRLTYMSGDNGEGRERN</sequence>
<keyword evidence="11" id="KW-1185">Reference proteome</keyword>
<evidence type="ECO:0000256" key="5">
    <source>
        <dbReference type="ARBA" id="ARBA00022989"/>
    </source>
</evidence>
<feature type="transmembrane region" description="Helical" evidence="9">
    <location>
        <begin position="371"/>
        <end position="391"/>
    </location>
</feature>
<evidence type="ECO:0000313" key="10">
    <source>
        <dbReference type="EMBL" id="WZH50326.1"/>
    </source>
</evidence>
<feature type="transmembrane region" description="Helical" evidence="9">
    <location>
        <begin position="126"/>
        <end position="145"/>
    </location>
</feature>
<evidence type="ECO:0000256" key="1">
    <source>
        <dbReference type="ARBA" id="ARBA00004141"/>
    </source>
</evidence>
<accession>A0ABZ2XB51</accession>
<evidence type="ECO:0000313" key="11">
    <source>
        <dbReference type="Proteomes" id="UP001489902"/>
    </source>
</evidence>
<feature type="region of interest" description="Disordered" evidence="8">
    <location>
        <begin position="557"/>
        <end position="605"/>
    </location>
</feature>
<comment type="subcellular location">
    <subcellularLocation>
        <location evidence="1">Membrane</location>
        <topology evidence="1">Multi-pass membrane protein</topology>
    </subcellularLocation>
</comment>
<dbReference type="InterPro" id="IPR036259">
    <property type="entry name" value="MFS_trans_sf"/>
</dbReference>
<dbReference type="EMBL" id="CP151267">
    <property type="protein sequence ID" value="WZH50326.1"/>
    <property type="molecule type" value="Genomic_DNA"/>
</dbReference>
<organism evidence="10 11">
    <name type="scientific">Fusarium acuminatum</name>
    <dbReference type="NCBI Taxonomy" id="5515"/>
    <lineage>
        <taxon>Eukaryota</taxon>
        <taxon>Fungi</taxon>
        <taxon>Dikarya</taxon>
        <taxon>Ascomycota</taxon>
        <taxon>Pezizomycotina</taxon>
        <taxon>Sordariomycetes</taxon>
        <taxon>Hypocreomycetidae</taxon>
        <taxon>Hypocreales</taxon>
        <taxon>Nectriaceae</taxon>
        <taxon>Fusarium</taxon>
        <taxon>Fusarium tricinctum species complex</taxon>
    </lineage>
</organism>
<evidence type="ECO:0000256" key="3">
    <source>
        <dbReference type="ARBA" id="ARBA00022448"/>
    </source>
</evidence>
<evidence type="ECO:0000256" key="2">
    <source>
        <dbReference type="ARBA" id="ARBA00010992"/>
    </source>
</evidence>
<dbReference type="PANTHER" id="PTHR48020:SF12">
    <property type="entry name" value="PROTON MYO-INOSITOL COTRANSPORTER"/>
    <property type="match status" value="1"/>
</dbReference>
<proteinExistence type="inferred from homology"/>
<keyword evidence="3" id="KW-0813">Transport</keyword>
<reference evidence="10 11" key="1">
    <citation type="submission" date="2024-04" db="EMBL/GenBank/DDBJ databases">
        <title>Complete genome sequence of Fusarium acuminatum.</title>
        <authorList>
            <person name="Lan B."/>
        </authorList>
    </citation>
    <scope>NUCLEOTIDE SEQUENCE [LARGE SCALE GENOMIC DNA]</scope>
    <source>
        <strain evidence="10">1A</strain>
    </source>
</reference>
<feature type="transmembrane region" description="Helical" evidence="9">
    <location>
        <begin position="81"/>
        <end position="99"/>
    </location>
</feature>
<feature type="transmembrane region" description="Helical" evidence="9">
    <location>
        <begin position="481"/>
        <end position="508"/>
    </location>
</feature>
<dbReference type="PROSITE" id="PS00217">
    <property type="entry name" value="SUGAR_TRANSPORT_2"/>
    <property type="match status" value="1"/>
</dbReference>
<dbReference type="Pfam" id="PF00083">
    <property type="entry name" value="Sugar_tr"/>
    <property type="match status" value="1"/>
</dbReference>
<evidence type="ECO:0000256" key="8">
    <source>
        <dbReference type="SAM" id="MobiDB-lite"/>
    </source>
</evidence>
<keyword evidence="5 9" id="KW-1133">Transmembrane helix</keyword>
<keyword evidence="7" id="KW-0175">Coiled coil</keyword>
<feature type="transmembrane region" description="Helical" evidence="9">
    <location>
        <begin position="157"/>
        <end position="175"/>
    </location>
</feature>
<dbReference type="InterPro" id="IPR050814">
    <property type="entry name" value="Myo-inositol_Transporter"/>
</dbReference>
<evidence type="ECO:0000256" key="4">
    <source>
        <dbReference type="ARBA" id="ARBA00022692"/>
    </source>
</evidence>
<dbReference type="Gene3D" id="1.20.1250.20">
    <property type="entry name" value="MFS general substrate transporter like domains"/>
    <property type="match status" value="2"/>
</dbReference>
<keyword evidence="4 9" id="KW-0812">Transmembrane</keyword>
<feature type="transmembrane region" description="Helical" evidence="9">
    <location>
        <begin position="221"/>
        <end position="241"/>
    </location>
</feature>
<feature type="transmembrane region" description="Helical" evidence="9">
    <location>
        <begin position="411"/>
        <end position="430"/>
    </location>
</feature>
<comment type="similarity">
    <text evidence="2">Belongs to the major facilitator superfamily. Sugar transporter (TC 2.A.1.1) family.</text>
</comment>
<dbReference type="InterPro" id="IPR005829">
    <property type="entry name" value="Sugar_transporter_CS"/>
</dbReference>
<gene>
    <name evidence="10" type="ORF">QYS62_011570</name>
</gene>
<keyword evidence="6 9" id="KW-0472">Membrane</keyword>
<feature type="coiled-coil region" evidence="7">
    <location>
        <begin position="307"/>
        <end position="334"/>
    </location>
</feature>